<keyword evidence="3" id="KW-1185">Reference proteome</keyword>
<feature type="signal peptide" evidence="1">
    <location>
        <begin position="1"/>
        <end position="30"/>
    </location>
</feature>
<name>A0A930VGW1_9ACTN</name>
<comment type="caution">
    <text evidence="2">The sequence shown here is derived from an EMBL/GenBank/DDBJ whole genome shotgun (WGS) entry which is preliminary data.</text>
</comment>
<dbReference type="Proteomes" id="UP000640489">
    <property type="component" value="Unassembled WGS sequence"/>
</dbReference>
<organism evidence="2 3">
    <name type="scientific">Nocardioides islandensis</name>
    <dbReference type="NCBI Taxonomy" id="433663"/>
    <lineage>
        <taxon>Bacteria</taxon>
        <taxon>Bacillati</taxon>
        <taxon>Actinomycetota</taxon>
        <taxon>Actinomycetes</taxon>
        <taxon>Propionibacteriales</taxon>
        <taxon>Nocardioidaceae</taxon>
        <taxon>Nocardioides</taxon>
    </lineage>
</organism>
<evidence type="ECO:0000313" key="2">
    <source>
        <dbReference type="EMBL" id="MBF4763705.1"/>
    </source>
</evidence>
<evidence type="ECO:0000256" key="1">
    <source>
        <dbReference type="SAM" id="SignalP"/>
    </source>
</evidence>
<gene>
    <name evidence="2" type="ORF">ISU07_11260</name>
</gene>
<feature type="chain" id="PRO_5038058466" evidence="1">
    <location>
        <begin position="31"/>
        <end position="681"/>
    </location>
</feature>
<dbReference type="EMBL" id="JADKPN010000005">
    <property type="protein sequence ID" value="MBF4763705.1"/>
    <property type="molecule type" value="Genomic_DNA"/>
</dbReference>
<sequence>MNVRRTLAVLAGLAVALVGVPTGQTGPAVAADTSPVLTNLDHLDWLGDTVAPPTQLDHTTYALAEDPEVGVLWTYAEPRNGVLTRVGGGAYDPDTDTYGQGAFNADDVARAAVVYLRHWEQTGSDTSRDRAYQLLRGLTYLQTSSGPDAGNVVLWMQPDGTLNPSAEPVELPDPSDSDASSYWVARTLWALGEGYAAFSGSGNDDDAAFADFLEQRLQLSVAAVHQDVLDTYGVLGTVDGRPTPTWLIADGADASSEAVLGLAAYVEAGGSDAAARTALQQLADGIAMLSEGDARTWPFGAVYPWALSRSLWHAWGSQMPAALSRASQALGTSTYLAPALRDSAVFTPWMLTSGGPDNGRLPTRLDQSQIAYGADARVQSLLATADATGKTGLLRLAGMQAAWFFGANAAGVPAYDPTTGRTIDGISGDGVVNHNSGAESTIHGLLTMLALDARPDVALAAQQATITQRVGTTTLQAEDATTTGDAEVVTLADRWTGESLFGGTGYLALGDGATASLPAPRAADDRLVIPVVDLQPDSTAVTTWSTKNTELGRVRSGDIGLPGMSPAFGALLPVTLPRTMPGTPTTLRVTTTASGDDAARLDAVMLEPLVSRLVLAGDGHATALLRSAATSVMHPVVRVPGHGRAVVEVYDGSARLLSRSTSTASAVRVTLVPGGFTIVTR</sequence>
<keyword evidence="1" id="KW-0732">Signal</keyword>
<proteinExistence type="predicted"/>
<dbReference type="AlphaFoldDB" id="A0A930VGW1"/>
<dbReference type="RefSeq" id="WP_194706876.1">
    <property type="nucleotide sequence ID" value="NZ_JADKPN010000005.1"/>
</dbReference>
<accession>A0A930VGW1</accession>
<protein>
    <submittedName>
        <fullName evidence="2">Uncharacterized protein</fullName>
    </submittedName>
</protein>
<reference evidence="2" key="1">
    <citation type="submission" date="2020-11" db="EMBL/GenBank/DDBJ databases">
        <title>Nocardioides sp. nov., isolated from Soil of Cynanchum wilfordii Hemsley rhizosphere.</title>
        <authorList>
            <person name="Lee J.-S."/>
            <person name="Suh M.K."/>
            <person name="Kim J.-S."/>
        </authorList>
    </citation>
    <scope>NUCLEOTIDE SEQUENCE</scope>
    <source>
        <strain evidence="2">KCTC 19275</strain>
    </source>
</reference>
<evidence type="ECO:0000313" key="3">
    <source>
        <dbReference type="Proteomes" id="UP000640489"/>
    </source>
</evidence>